<comment type="similarity">
    <text evidence="1">Belongs to the AHA1 family.</text>
</comment>
<keyword evidence="4" id="KW-1185">Reference proteome</keyword>
<organism evidence="3 4">
    <name type="scientific">Paradevosia shaoguanensis</name>
    <dbReference type="NCBI Taxonomy" id="1335043"/>
    <lineage>
        <taxon>Bacteria</taxon>
        <taxon>Pseudomonadati</taxon>
        <taxon>Pseudomonadota</taxon>
        <taxon>Alphaproteobacteria</taxon>
        <taxon>Hyphomicrobiales</taxon>
        <taxon>Devosiaceae</taxon>
        <taxon>Paradevosia</taxon>
    </lineage>
</organism>
<name>A0AA41UHH1_9HYPH</name>
<protein>
    <submittedName>
        <fullName evidence="3">SRPBCC domain-containing protein</fullName>
    </submittedName>
</protein>
<dbReference type="CDD" id="cd07814">
    <property type="entry name" value="SRPBCC_CalC_Aha1-like"/>
    <property type="match status" value="1"/>
</dbReference>
<dbReference type="RefSeq" id="WP_281736522.1">
    <property type="nucleotide sequence ID" value="NZ_JAKETQ010000002.1"/>
</dbReference>
<evidence type="ECO:0000313" key="3">
    <source>
        <dbReference type="EMBL" id="MCI0128321.1"/>
    </source>
</evidence>
<sequence>MSASIEAKVTQRLSHPPEAVFSAWLEPGLVRAWMARSLVEAGLPGEMMRVEIDAEVGGRFAFSDKRAQGEALHWGEYRVIDAPHRLAFTWWTSPEEEAADRSLVTIVLEPSDEGCVATLYHEMDAVWAAYLERTERSWARMLTAIAQELDQRGS</sequence>
<dbReference type="InterPro" id="IPR023393">
    <property type="entry name" value="START-like_dom_sf"/>
</dbReference>
<proteinExistence type="inferred from homology"/>
<evidence type="ECO:0000256" key="1">
    <source>
        <dbReference type="ARBA" id="ARBA00006817"/>
    </source>
</evidence>
<dbReference type="EMBL" id="JALAZD010000002">
    <property type="protein sequence ID" value="MCI0128321.1"/>
    <property type="molecule type" value="Genomic_DNA"/>
</dbReference>
<dbReference type="Proteomes" id="UP001156140">
    <property type="component" value="Unassembled WGS sequence"/>
</dbReference>
<accession>A0AA41UHH1</accession>
<dbReference type="InterPro" id="IPR013538">
    <property type="entry name" value="ASHA1/2-like_C"/>
</dbReference>
<gene>
    <name evidence="3" type="ORF">ML536_15935</name>
</gene>
<evidence type="ECO:0000259" key="2">
    <source>
        <dbReference type="Pfam" id="PF08327"/>
    </source>
</evidence>
<feature type="domain" description="Activator of Hsp90 ATPase homologue 1/2-like C-terminal" evidence="2">
    <location>
        <begin position="15"/>
        <end position="149"/>
    </location>
</feature>
<evidence type="ECO:0000313" key="4">
    <source>
        <dbReference type="Proteomes" id="UP001156140"/>
    </source>
</evidence>
<dbReference type="SUPFAM" id="SSF55961">
    <property type="entry name" value="Bet v1-like"/>
    <property type="match status" value="1"/>
</dbReference>
<dbReference type="Pfam" id="PF08327">
    <property type="entry name" value="AHSA1"/>
    <property type="match status" value="1"/>
</dbReference>
<dbReference type="Gene3D" id="3.30.530.20">
    <property type="match status" value="1"/>
</dbReference>
<dbReference type="AlphaFoldDB" id="A0AA41UHH1"/>
<reference evidence="3" key="1">
    <citation type="submission" date="2022-03" db="EMBL/GenBank/DDBJ databases">
        <title>The complete genome sequence of a Methyloterrigena soli.</title>
        <authorList>
            <person name="Zi Z."/>
        </authorList>
    </citation>
    <scope>NUCLEOTIDE SEQUENCE</scope>
    <source>
        <strain evidence="3">M48</strain>
    </source>
</reference>
<comment type="caution">
    <text evidence="3">The sequence shown here is derived from an EMBL/GenBank/DDBJ whole genome shotgun (WGS) entry which is preliminary data.</text>
</comment>